<dbReference type="InParanoid" id="A0A3N4KUU2"/>
<sequence>MPGWHSGSYGYHGHEGFLFARKVTPTANSEQYATFSSGDVVGCGVNFDRSRIFFTKNGKLLLDYSAEDIAGQLYPMIGFKGPGGEVYTNFRQNPFVFQDFDSI</sequence>
<dbReference type="AlphaFoldDB" id="A0A3N4KUU2"/>
<dbReference type="Proteomes" id="UP000277580">
    <property type="component" value="Unassembled WGS sequence"/>
</dbReference>
<keyword evidence="3" id="KW-1185">Reference proteome</keyword>
<accession>A0A3N4KUU2</accession>
<dbReference type="InterPro" id="IPR044736">
    <property type="entry name" value="Gid1/RanBPM/SPLA_SPRY"/>
</dbReference>
<organism evidence="2 3">
    <name type="scientific">Morchella conica CCBAS932</name>
    <dbReference type="NCBI Taxonomy" id="1392247"/>
    <lineage>
        <taxon>Eukaryota</taxon>
        <taxon>Fungi</taxon>
        <taxon>Dikarya</taxon>
        <taxon>Ascomycota</taxon>
        <taxon>Pezizomycotina</taxon>
        <taxon>Pezizomycetes</taxon>
        <taxon>Pezizales</taxon>
        <taxon>Morchellaceae</taxon>
        <taxon>Morchella</taxon>
    </lineage>
</organism>
<evidence type="ECO:0000313" key="2">
    <source>
        <dbReference type="EMBL" id="RPB14280.1"/>
    </source>
</evidence>
<dbReference type="InterPro" id="IPR001870">
    <property type="entry name" value="B30.2/SPRY"/>
</dbReference>
<dbReference type="CDD" id="cd12885">
    <property type="entry name" value="SPRY_RanBP_like"/>
    <property type="match status" value="1"/>
</dbReference>
<dbReference type="EMBL" id="ML119118">
    <property type="protein sequence ID" value="RPB14280.1"/>
    <property type="molecule type" value="Genomic_DNA"/>
</dbReference>
<dbReference type="InterPro" id="IPR043136">
    <property type="entry name" value="B30.2/SPRY_sf"/>
</dbReference>
<evidence type="ECO:0000313" key="3">
    <source>
        <dbReference type="Proteomes" id="UP000277580"/>
    </source>
</evidence>
<dbReference type="InterPro" id="IPR013320">
    <property type="entry name" value="ConA-like_dom_sf"/>
</dbReference>
<evidence type="ECO:0000259" key="1">
    <source>
        <dbReference type="PROSITE" id="PS50188"/>
    </source>
</evidence>
<dbReference type="STRING" id="1392247.A0A3N4KUU2"/>
<dbReference type="PANTHER" id="PTHR12864">
    <property type="entry name" value="RAN BINDING PROTEIN 9-RELATED"/>
    <property type="match status" value="1"/>
</dbReference>
<protein>
    <recommendedName>
        <fullName evidence="1">B30.2/SPRY domain-containing protein</fullName>
    </recommendedName>
</protein>
<dbReference type="Gene3D" id="2.60.120.920">
    <property type="match status" value="1"/>
</dbReference>
<reference evidence="2 3" key="1">
    <citation type="journal article" date="2018" name="Nat. Ecol. Evol.">
        <title>Pezizomycetes genomes reveal the molecular basis of ectomycorrhizal truffle lifestyle.</title>
        <authorList>
            <person name="Murat C."/>
            <person name="Payen T."/>
            <person name="Noel B."/>
            <person name="Kuo A."/>
            <person name="Morin E."/>
            <person name="Chen J."/>
            <person name="Kohler A."/>
            <person name="Krizsan K."/>
            <person name="Balestrini R."/>
            <person name="Da Silva C."/>
            <person name="Montanini B."/>
            <person name="Hainaut M."/>
            <person name="Levati E."/>
            <person name="Barry K.W."/>
            <person name="Belfiori B."/>
            <person name="Cichocki N."/>
            <person name="Clum A."/>
            <person name="Dockter R.B."/>
            <person name="Fauchery L."/>
            <person name="Guy J."/>
            <person name="Iotti M."/>
            <person name="Le Tacon F."/>
            <person name="Lindquist E.A."/>
            <person name="Lipzen A."/>
            <person name="Malagnac F."/>
            <person name="Mello A."/>
            <person name="Molinier V."/>
            <person name="Miyauchi S."/>
            <person name="Poulain J."/>
            <person name="Riccioni C."/>
            <person name="Rubini A."/>
            <person name="Sitrit Y."/>
            <person name="Splivallo R."/>
            <person name="Traeger S."/>
            <person name="Wang M."/>
            <person name="Zifcakova L."/>
            <person name="Wipf D."/>
            <person name="Zambonelli A."/>
            <person name="Paolocci F."/>
            <person name="Nowrousian M."/>
            <person name="Ottonello S."/>
            <person name="Baldrian P."/>
            <person name="Spatafora J.W."/>
            <person name="Henrissat B."/>
            <person name="Nagy L.G."/>
            <person name="Aury J.M."/>
            <person name="Wincker P."/>
            <person name="Grigoriev I.V."/>
            <person name="Bonfante P."/>
            <person name="Martin F.M."/>
        </authorList>
    </citation>
    <scope>NUCLEOTIDE SEQUENCE [LARGE SCALE GENOMIC DNA]</scope>
    <source>
        <strain evidence="2 3">CCBAS932</strain>
    </source>
</reference>
<dbReference type="InterPro" id="IPR050618">
    <property type="entry name" value="Ubq-SigPath_Reg"/>
</dbReference>
<feature type="domain" description="B30.2/SPRY" evidence="1">
    <location>
        <begin position="1"/>
        <end position="95"/>
    </location>
</feature>
<dbReference type="SUPFAM" id="SSF49899">
    <property type="entry name" value="Concanavalin A-like lectins/glucanases"/>
    <property type="match status" value="1"/>
</dbReference>
<proteinExistence type="predicted"/>
<dbReference type="PROSITE" id="PS50188">
    <property type="entry name" value="B302_SPRY"/>
    <property type="match status" value="1"/>
</dbReference>
<dbReference type="Pfam" id="PF00622">
    <property type="entry name" value="SPRY"/>
    <property type="match status" value="1"/>
</dbReference>
<dbReference type="OrthoDB" id="25503at2759"/>
<name>A0A3N4KUU2_9PEZI</name>
<gene>
    <name evidence="2" type="ORF">P167DRAFT_63660</name>
</gene>
<dbReference type="InterPro" id="IPR003877">
    <property type="entry name" value="SPRY_dom"/>
</dbReference>